<evidence type="ECO:0000256" key="1">
    <source>
        <dbReference type="ARBA" id="ARBA00022723"/>
    </source>
</evidence>
<dbReference type="Pfam" id="PF03171">
    <property type="entry name" value="2OG-FeII_Oxy"/>
    <property type="match status" value="1"/>
</dbReference>
<keyword evidence="3" id="KW-0560">Oxidoreductase</keyword>
<reference evidence="5 6" key="3">
    <citation type="journal article" date="2010" name="BMC Genomics">
        <title>Transcriptome sequencing and comparative analysis of cucumber flowers with different sex types.</title>
        <authorList>
            <person name="Guo S."/>
            <person name="Zheng Y."/>
            <person name="Joung J.G."/>
            <person name="Liu S."/>
            <person name="Zhang Z."/>
            <person name="Crasta O.R."/>
            <person name="Sobral B.W."/>
            <person name="Xu Y."/>
            <person name="Huang S."/>
            <person name="Fei Z."/>
        </authorList>
    </citation>
    <scope>NUCLEOTIDE SEQUENCE [LARGE SCALE GENOMIC DNA]</scope>
    <source>
        <strain evidence="6">cv. 9930</strain>
    </source>
</reference>
<dbReference type="GO" id="GO:0046872">
    <property type="term" value="F:metal ion binding"/>
    <property type="evidence" value="ECO:0007669"/>
    <property type="project" value="UniProtKB-KW"/>
</dbReference>
<dbReference type="SMR" id="A0A0A0KW97"/>
<evidence type="ECO:0000256" key="2">
    <source>
        <dbReference type="ARBA" id="ARBA00023004"/>
    </source>
</evidence>
<dbReference type="Proteomes" id="UP000029981">
    <property type="component" value="Chromosome 4"/>
</dbReference>
<dbReference type="KEGG" id="csv:101206947"/>
<dbReference type="Gene3D" id="2.60.120.330">
    <property type="entry name" value="B-lactam Antibiotic, Isopenicillin N Synthase, Chain"/>
    <property type="match status" value="1"/>
</dbReference>
<reference evidence="5 6" key="2">
    <citation type="journal article" date="2009" name="PLoS ONE">
        <title>An integrated genetic and cytogenetic map of the cucumber genome.</title>
        <authorList>
            <person name="Ren Y."/>
            <person name="Zhang Z."/>
            <person name="Liu J."/>
            <person name="Staub J.E."/>
            <person name="Han Y."/>
            <person name="Cheng Z."/>
            <person name="Li X."/>
            <person name="Lu J."/>
            <person name="Miao H."/>
            <person name="Kang H."/>
            <person name="Xie B."/>
            <person name="Gu X."/>
            <person name="Wang X."/>
            <person name="Du Y."/>
            <person name="Jin W."/>
            <person name="Huang S."/>
        </authorList>
    </citation>
    <scope>NUCLEOTIDE SEQUENCE [LARGE SCALE GENOMIC DNA]</scope>
    <source>
        <strain evidence="6">cv. 9930</strain>
    </source>
</reference>
<dbReference type="Gramene" id="KGN53154">
    <property type="protein sequence ID" value="KGN53154"/>
    <property type="gene ID" value="Csa_4G022900"/>
</dbReference>
<dbReference type="EMBL" id="CM002925">
    <property type="protein sequence ID" value="KGN53154.1"/>
    <property type="molecule type" value="Genomic_DNA"/>
</dbReference>
<keyword evidence="1 3" id="KW-0479">Metal-binding</keyword>
<dbReference type="eggNOG" id="KOG0143">
    <property type="taxonomic scope" value="Eukaryota"/>
</dbReference>
<dbReference type="InterPro" id="IPR027443">
    <property type="entry name" value="IPNS-like_sf"/>
</dbReference>
<protein>
    <recommendedName>
        <fullName evidence="4">Fe2OG dioxygenase domain-containing protein</fullName>
    </recommendedName>
</protein>
<feature type="domain" description="Fe2OG dioxygenase" evidence="4">
    <location>
        <begin position="166"/>
        <end position="267"/>
    </location>
</feature>
<comment type="similarity">
    <text evidence="3">Belongs to the iron/ascorbate-dependent oxidoreductase family.</text>
</comment>
<dbReference type="OMA" id="EMREVSH"/>
<dbReference type="GO" id="GO:0016706">
    <property type="term" value="F:2-oxoglutarate-dependent dioxygenase activity"/>
    <property type="evidence" value="ECO:0000318"/>
    <property type="project" value="GO_Central"/>
</dbReference>
<keyword evidence="6" id="KW-1185">Reference proteome</keyword>
<dbReference type="InterPro" id="IPR026992">
    <property type="entry name" value="DIOX_N"/>
</dbReference>
<reference evidence="5 6" key="4">
    <citation type="journal article" date="2011" name="BMC Genomics">
        <title>RNA-Seq improves annotation of protein-coding genes in the cucumber genome.</title>
        <authorList>
            <person name="Li Z."/>
            <person name="Zhang Z."/>
            <person name="Yan P."/>
            <person name="Huang S."/>
            <person name="Fei Z."/>
            <person name="Lin K."/>
        </authorList>
    </citation>
    <scope>NUCLEOTIDE SEQUENCE [LARGE SCALE GENOMIC DNA]</scope>
    <source>
        <strain evidence="6">cv. 9930</strain>
    </source>
</reference>
<organism evidence="5 6">
    <name type="scientific">Cucumis sativus</name>
    <name type="common">Cucumber</name>
    <dbReference type="NCBI Taxonomy" id="3659"/>
    <lineage>
        <taxon>Eukaryota</taxon>
        <taxon>Viridiplantae</taxon>
        <taxon>Streptophyta</taxon>
        <taxon>Embryophyta</taxon>
        <taxon>Tracheophyta</taxon>
        <taxon>Spermatophyta</taxon>
        <taxon>Magnoliopsida</taxon>
        <taxon>eudicotyledons</taxon>
        <taxon>Gunneridae</taxon>
        <taxon>Pentapetalae</taxon>
        <taxon>rosids</taxon>
        <taxon>fabids</taxon>
        <taxon>Cucurbitales</taxon>
        <taxon>Cucurbitaceae</taxon>
        <taxon>Benincaseae</taxon>
        <taxon>Cucumis</taxon>
    </lineage>
</organism>
<gene>
    <name evidence="5" type="ORF">Csa_4G022900</name>
</gene>
<dbReference type="AlphaFoldDB" id="A0A0A0KW97"/>
<accession>A0A0A0KW97</accession>
<dbReference type="InterPro" id="IPR044861">
    <property type="entry name" value="IPNS-like_FE2OG_OXY"/>
</dbReference>
<dbReference type="PANTHER" id="PTHR47990">
    <property type="entry name" value="2-OXOGLUTARATE (2OG) AND FE(II)-DEPENDENT OXYGENASE SUPERFAMILY PROTEIN-RELATED"/>
    <property type="match status" value="1"/>
</dbReference>
<dbReference type="SUPFAM" id="SSF51197">
    <property type="entry name" value="Clavaminate synthase-like"/>
    <property type="match status" value="1"/>
</dbReference>
<evidence type="ECO:0000256" key="3">
    <source>
        <dbReference type="RuleBase" id="RU003682"/>
    </source>
</evidence>
<sequence length="322" mass="37676">MSKESIEMHEELLVMDMNSCEHLSESSRLSLYKACNEWGHFYIKNHGVSKELYQKLRAVTDELLTAVPEETKEGKLKVGASWYTPRFRLSPYIESFKFLGPNFSDYASDLGFTEQVFGQRVTQFRKLLDEYGSIMMELSRRIMKLLLKTMGDNLEDKFYESEFSNCNGYLRINRYAPRNSNEEIEAFGKHTDISCVTIIFQDEIGGIQMKWKQGDEWVDVRPLEDALLVNIGDFLQAWSNERLRSAEHRVVLKQDVKRFSLAFFLIFKDDDRELYAPSEVVGEGNTRIYKPFSTKEYRAYRENNYRKIVGVPLREFAGIDLE</sequence>
<dbReference type="InterPro" id="IPR050231">
    <property type="entry name" value="Iron_ascorbate_oxido_reductase"/>
</dbReference>
<dbReference type="OrthoDB" id="288590at2759"/>
<evidence type="ECO:0000313" key="5">
    <source>
        <dbReference type="EMBL" id="KGN53154.1"/>
    </source>
</evidence>
<dbReference type="Pfam" id="PF14226">
    <property type="entry name" value="DIOX_N"/>
    <property type="match status" value="1"/>
</dbReference>
<evidence type="ECO:0000313" key="6">
    <source>
        <dbReference type="Proteomes" id="UP000029981"/>
    </source>
</evidence>
<name>A0A0A0KW97_CUCSA</name>
<dbReference type="PROSITE" id="PS51471">
    <property type="entry name" value="FE2OG_OXY"/>
    <property type="match status" value="1"/>
</dbReference>
<keyword evidence="2 3" id="KW-0408">Iron</keyword>
<dbReference type="InterPro" id="IPR005123">
    <property type="entry name" value="Oxoglu/Fe-dep_dioxygenase_dom"/>
</dbReference>
<evidence type="ECO:0000259" key="4">
    <source>
        <dbReference type="PROSITE" id="PS51471"/>
    </source>
</evidence>
<reference evidence="5 6" key="1">
    <citation type="journal article" date="2009" name="Nat. Genet.">
        <title>The genome of the cucumber, Cucumis sativus L.</title>
        <authorList>
            <person name="Huang S."/>
            <person name="Li R."/>
            <person name="Zhang Z."/>
            <person name="Li L."/>
            <person name="Gu X."/>
            <person name="Fan W."/>
            <person name="Lucas W.J."/>
            <person name="Wang X."/>
            <person name="Xie B."/>
            <person name="Ni P."/>
            <person name="Ren Y."/>
            <person name="Zhu H."/>
            <person name="Li J."/>
            <person name="Lin K."/>
            <person name="Jin W."/>
            <person name="Fei Z."/>
            <person name="Li G."/>
            <person name="Staub J."/>
            <person name="Kilian A."/>
            <person name="van der Vossen E.A."/>
            <person name="Wu Y."/>
            <person name="Guo J."/>
            <person name="He J."/>
            <person name="Jia Z."/>
            <person name="Ren Y."/>
            <person name="Tian G."/>
            <person name="Lu Y."/>
            <person name="Ruan J."/>
            <person name="Qian W."/>
            <person name="Wang M."/>
            <person name="Huang Q."/>
            <person name="Li B."/>
            <person name="Xuan Z."/>
            <person name="Cao J."/>
            <person name="Asan"/>
            <person name="Wu Z."/>
            <person name="Zhang J."/>
            <person name="Cai Q."/>
            <person name="Bai Y."/>
            <person name="Zhao B."/>
            <person name="Han Y."/>
            <person name="Li Y."/>
            <person name="Li X."/>
            <person name="Wang S."/>
            <person name="Shi Q."/>
            <person name="Liu S."/>
            <person name="Cho W.K."/>
            <person name="Kim J.Y."/>
            <person name="Xu Y."/>
            <person name="Heller-Uszynska K."/>
            <person name="Miao H."/>
            <person name="Cheng Z."/>
            <person name="Zhang S."/>
            <person name="Wu J."/>
            <person name="Yang Y."/>
            <person name="Kang H."/>
            <person name="Li M."/>
            <person name="Liang H."/>
            <person name="Ren X."/>
            <person name="Shi Z."/>
            <person name="Wen M."/>
            <person name="Jian M."/>
            <person name="Yang H."/>
            <person name="Zhang G."/>
            <person name="Yang Z."/>
            <person name="Chen R."/>
            <person name="Liu S."/>
            <person name="Li J."/>
            <person name="Ma L."/>
            <person name="Liu H."/>
            <person name="Zhou Y."/>
            <person name="Zhao J."/>
            <person name="Fang X."/>
            <person name="Li G."/>
            <person name="Fang L."/>
            <person name="Li Y."/>
            <person name="Liu D."/>
            <person name="Zheng H."/>
            <person name="Zhang Y."/>
            <person name="Qin N."/>
            <person name="Li Z."/>
            <person name="Yang G."/>
            <person name="Yang S."/>
            <person name="Bolund L."/>
            <person name="Kristiansen K."/>
            <person name="Zheng H."/>
            <person name="Li S."/>
            <person name="Zhang X."/>
            <person name="Yang H."/>
            <person name="Wang J."/>
            <person name="Sun R."/>
            <person name="Zhang B."/>
            <person name="Jiang S."/>
            <person name="Wang J."/>
            <person name="Du Y."/>
            <person name="Li S."/>
        </authorList>
    </citation>
    <scope>NUCLEOTIDE SEQUENCE [LARGE SCALE GENOMIC DNA]</scope>
    <source>
        <strain evidence="6">cv. 9930</strain>
    </source>
</reference>
<proteinExistence type="inferred from homology"/>